<organism evidence="2">
    <name type="scientific">uncultured Friedmanniella sp</name>
    <dbReference type="NCBI Taxonomy" id="335381"/>
    <lineage>
        <taxon>Bacteria</taxon>
        <taxon>Bacillati</taxon>
        <taxon>Actinomycetota</taxon>
        <taxon>Actinomycetes</taxon>
        <taxon>Propionibacteriales</taxon>
        <taxon>Nocardioidaceae</taxon>
        <taxon>Friedmanniella</taxon>
        <taxon>environmental samples</taxon>
    </lineage>
</organism>
<feature type="compositionally biased region" description="Basic residues" evidence="1">
    <location>
        <begin position="154"/>
        <end position="165"/>
    </location>
</feature>
<evidence type="ECO:0000313" key="2">
    <source>
        <dbReference type="EMBL" id="CAA9310441.1"/>
    </source>
</evidence>
<dbReference type="EMBL" id="CADCTT010000229">
    <property type="protein sequence ID" value="CAA9310441.1"/>
    <property type="molecule type" value="Genomic_DNA"/>
</dbReference>
<evidence type="ECO:0000256" key="1">
    <source>
        <dbReference type="SAM" id="MobiDB-lite"/>
    </source>
</evidence>
<gene>
    <name evidence="2" type="ORF">AVDCRST_MAG61-1680</name>
</gene>
<dbReference type="AlphaFoldDB" id="A0A6J4KPG2"/>
<keyword evidence="2" id="KW-0378">Hydrolase</keyword>
<protein>
    <submittedName>
        <fullName evidence="2">DNA-3-methyladenine glycosylase</fullName>
        <ecNumber evidence="2">3.2.2.20</ecNumber>
    </submittedName>
</protein>
<feature type="compositionally biased region" description="Basic residues" evidence="1">
    <location>
        <begin position="79"/>
        <end position="93"/>
    </location>
</feature>
<name>A0A6J4KPG2_9ACTN</name>
<dbReference type="EC" id="3.2.2.20" evidence="2"/>
<dbReference type="GO" id="GO:0008725">
    <property type="term" value="F:DNA-3-methyladenine glycosylase activity"/>
    <property type="evidence" value="ECO:0007669"/>
    <property type="project" value="UniProtKB-EC"/>
</dbReference>
<feature type="non-terminal residue" evidence="2">
    <location>
        <position position="195"/>
    </location>
</feature>
<feature type="non-terminal residue" evidence="2">
    <location>
        <position position="1"/>
    </location>
</feature>
<proteinExistence type="predicted"/>
<reference evidence="2" key="1">
    <citation type="submission" date="2020-02" db="EMBL/GenBank/DDBJ databases">
        <authorList>
            <person name="Meier V. D."/>
        </authorList>
    </citation>
    <scope>NUCLEOTIDE SEQUENCE</scope>
    <source>
        <strain evidence="2">AVDCRST_MAG61</strain>
    </source>
</reference>
<keyword evidence="2" id="KW-0326">Glycosidase</keyword>
<accession>A0A6J4KPG2</accession>
<feature type="compositionally biased region" description="Low complexity" evidence="1">
    <location>
        <begin position="61"/>
        <end position="78"/>
    </location>
</feature>
<feature type="region of interest" description="Disordered" evidence="1">
    <location>
        <begin position="54"/>
        <end position="195"/>
    </location>
</feature>
<sequence>ERHRRPGREAALPLGLEQLRLPALPRHGVGAAGDQCGGTVRASDPRGVPVGAVLAHHPAQAGELPGGLRRLRPPAGGRLRSRRRRAAAGRRGHRAEPGQDRRRHQQRTGGGRPGRRVRRAGLELRRAGPAAAGGHRRRAGSDRRLGGPGPGAQGRRHPLLRAHHGLRPDAGGRSGRRPPGRVLRDDHSAAGHSSV</sequence>